<feature type="compositionally biased region" description="Low complexity" evidence="1">
    <location>
        <begin position="192"/>
        <end position="206"/>
    </location>
</feature>
<reference evidence="2 3" key="1">
    <citation type="submission" date="2016-02" db="EMBL/GenBank/DDBJ databases">
        <title>Complete genome sequence and transcriptome regulation of the pentose utilising yeast Sugiyamaella lignohabitans.</title>
        <authorList>
            <person name="Bellasio M."/>
            <person name="Peymann A."/>
            <person name="Valli M."/>
            <person name="Sipitzky M."/>
            <person name="Graf A."/>
            <person name="Sauer M."/>
            <person name="Marx H."/>
            <person name="Mattanovich D."/>
        </authorList>
    </citation>
    <scope>NUCLEOTIDE SEQUENCE [LARGE SCALE GENOMIC DNA]</scope>
    <source>
        <strain evidence="2 3">CBS 10342</strain>
    </source>
</reference>
<protein>
    <submittedName>
        <fullName evidence="2">Uncharacterized protein</fullName>
    </submittedName>
</protein>
<feature type="compositionally biased region" description="Low complexity" evidence="1">
    <location>
        <begin position="58"/>
        <end position="69"/>
    </location>
</feature>
<organism evidence="2 3">
    <name type="scientific">Sugiyamaella lignohabitans</name>
    <dbReference type="NCBI Taxonomy" id="796027"/>
    <lineage>
        <taxon>Eukaryota</taxon>
        <taxon>Fungi</taxon>
        <taxon>Dikarya</taxon>
        <taxon>Ascomycota</taxon>
        <taxon>Saccharomycotina</taxon>
        <taxon>Dipodascomycetes</taxon>
        <taxon>Dipodascales</taxon>
        <taxon>Trichomonascaceae</taxon>
        <taxon>Sugiyamaella</taxon>
    </lineage>
</organism>
<accession>A0A167EW41</accession>
<dbReference type="AlphaFoldDB" id="A0A167EW41"/>
<proteinExistence type="predicted"/>
<sequence length="253" mass="26785">MKNSTDFQATSPRSQPIFHIENIPASASISSTSLSPTSLAATNSGPPPIATPGRHSRQSSSSSIYSNSSFQTPAPPTPILGHEPRGLESRGRQASLNNRSSVSGTSSGGGISTTLAGQGPTKFTGPMSSVEIYDVLEKEQEAIVNKLQREINHLKTERSRSRSQSTSSSSSMTRNPSIRSIYSVSDAEEQYPGSSAPAGSVATAAATHRRGSRPSFGSVIDDSSVINSLRKENEVLKKKIAELSIKCKCSQVF</sequence>
<feature type="compositionally biased region" description="Low complexity" evidence="1">
    <location>
        <begin position="22"/>
        <end position="44"/>
    </location>
</feature>
<feature type="compositionally biased region" description="Low complexity" evidence="1">
    <location>
        <begin position="162"/>
        <end position="180"/>
    </location>
</feature>
<feature type="region of interest" description="Disordered" evidence="1">
    <location>
        <begin position="154"/>
        <end position="217"/>
    </location>
</feature>
<evidence type="ECO:0000313" key="2">
    <source>
        <dbReference type="EMBL" id="ANB14533.1"/>
    </source>
</evidence>
<dbReference type="KEGG" id="slb:AWJ20_2128"/>
<dbReference type="Proteomes" id="UP000189580">
    <property type="component" value="Chromosome b"/>
</dbReference>
<evidence type="ECO:0000313" key="3">
    <source>
        <dbReference type="Proteomes" id="UP000189580"/>
    </source>
</evidence>
<dbReference type="OrthoDB" id="4086769at2759"/>
<dbReference type="EMBL" id="CP014503">
    <property type="protein sequence ID" value="ANB14533.1"/>
    <property type="molecule type" value="Genomic_DNA"/>
</dbReference>
<dbReference type="GeneID" id="30034005"/>
<name>A0A167EW41_9ASCO</name>
<feature type="compositionally biased region" description="Basic and acidic residues" evidence="1">
    <location>
        <begin position="82"/>
        <end position="91"/>
    </location>
</feature>
<gene>
    <name evidence="2" type="ORF">AWJ20_2128</name>
</gene>
<keyword evidence="3" id="KW-1185">Reference proteome</keyword>
<feature type="compositionally biased region" description="Polar residues" evidence="1">
    <location>
        <begin position="1"/>
        <end position="14"/>
    </location>
</feature>
<feature type="region of interest" description="Disordered" evidence="1">
    <location>
        <begin position="1"/>
        <end position="126"/>
    </location>
</feature>
<dbReference type="RefSeq" id="XP_018737010.1">
    <property type="nucleotide sequence ID" value="XM_018879057.1"/>
</dbReference>
<evidence type="ECO:0000256" key="1">
    <source>
        <dbReference type="SAM" id="MobiDB-lite"/>
    </source>
</evidence>